<organism evidence="1 2">
    <name type="scientific">Oryza sativa subsp. japonica</name>
    <name type="common">Rice</name>
    <dbReference type="NCBI Taxonomy" id="39947"/>
    <lineage>
        <taxon>Eukaryota</taxon>
        <taxon>Viridiplantae</taxon>
        <taxon>Streptophyta</taxon>
        <taxon>Embryophyta</taxon>
        <taxon>Tracheophyta</taxon>
        <taxon>Spermatophyta</taxon>
        <taxon>Magnoliopsida</taxon>
        <taxon>Liliopsida</taxon>
        <taxon>Poales</taxon>
        <taxon>Poaceae</taxon>
        <taxon>BOP clade</taxon>
        <taxon>Oryzoideae</taxon>
        <taxon>Oryzeae</taxon>
        <taxon>Oryzinae</taxon>
        <taxon>Oryza</taxon>
        <taxon>Oryza sativa</taxon>
    </lineage>
</organism>
<gene>
    <name evidence="1" type="primary">B1104G07.9</name>
</gene>
<sequence>MVMYTDSTKHPNGVWMYRCLGKHLLYGCNQICGALGPDDTKDMEATTTVV</sequence>
<reference evidence="2" key="1">
    <citation type="journal article" date="2005" name="Nature">
        <title>The map-based sequence of the rice genome.</title>
        <authorList>
            <consortium name="International rice genome sequencing project (IRGSP)"/>
            <person name="Matsumoto T."/>
            <person name="Wu J."/>
            <person name="Kanamori H."/>
            <person name="Katayose Y."/>
            <person name="Fujisawa M."/>
            <person name="Namiki N."/>
            <person name="Mizuno H."/>
            <person name="Yamamoto K."/>
            <person name="Antonio B.A."/>
            <person name="Baba T."/>
            <person name="Sakata K."/>
            <person name="Nagamura Y."/>
            <person name="Aoki H."/>
            <person name="Arikawa K."/>
            <person name="Arita K."/>
            <person name="Bito T."/>
            <person name="Chiden Y."/>
            <person name="Fujitsuka N."/>
            <person name="Fukunaka R."/>
            <person name="Hamada M."/>
            <person name="Harada C."/>
            <person name="Hayashi A."/>
            <person name="Hijishita S."/>
            <person name="Honda M."/>
            <person name="Hosokawa S."/>
            <person name="Ichikawa Y."/>
            <person name="Idonuma A."/>
            <person name="Iijima M."/>
            <person name="Ikeda M."/>
            <person name="Ikeno M."/>
            <person name="Ito K."/>
            <person name="Ito S."/>
            <person name="Ito T."/>
            <person name="Ito Y."/>
            <person name="Ito Y."/>
            <person name="Iwabuchi A."/>
            <person name="Kamiya K."/>
            <person name="Karasawa W."/>
            <person name="Kurita K."/>
            <person name="Katagiri S."/>
            <person name="Kikuta A."/>
            <person name="Kobayashi H."/>
            <person name="Kobayashi N."/>
            <person name="Machita K."/>
            <person name="Maehara T."/>
            <person name="Masukawa M."/>
            <person name="Mizubayashi T."/>
            <person name="Mukai Y."/>
            <person name="Nagasaki H."/>
            <person name="Nagata Y."/>
            <person name="Naito S."/>
            <person name="Nakashima M."/>
            <person name="Nakama Y."/>
            <person name="Nakamichi Y."/>
            <person name="Nakamura M."/>
            <person name="Meguro A."/>
            <person name="Negishi M."/>
            <person name="Ohta I."/>
            <person name="Ohta T."/>
            <person name="Okamoto M."/>
            <person name="Ono N."/>
            <person name="Saji S."/>
            <person name="Sakaguchi M."/>
            <person name="Sakai K."/>
            <person name="Shibata M."/>
            <person name="Shimokawa T."/>
            <person name="Song J."/>
            <person name="Takazaki Y."/>
            <person name="Terasawa K."/>
            <person name="Tsugane M."/>
            <person name="Tsuji K."/>
            <person name="Ueda S."/>
            <person name="Waki K."/>
            <person name="Yamagata H."/>
            <person name="Yamamoto M."/>
            <person name="Yamamoto S."/>
            <person name="Yamane H."/>
            <person name="Yoshiki S."/>
            <person name="Yoshihara R."/>
            <person name="Yukawa K."/>
            <person name="Zhong H."/>
            <person name="Yano M."/>
            <person name="Yuan Q."/>
            <person name="Ouyang S."/>
            <person name="Liu J."/>
            <person name="Jones K.M."/>
            <person name="Gansberger K."/>
            <person name="Moffat K."/>
            <person name="Hill J."/>
            <person name="Bera J."/>
            <person name="Fadrosh D."/>
            <person name="Jin S."/>
            <person name="Johri S."/>
            <person name="Kim M."/>
            <person name="Overton L."/>
            <person name="Reardon M."/>
            <person name="Tsitrin T."/>
            <person name="Vuong H."/>
            <person name="Weaver B."/>
            <person name="Ciecko A."/>
            <person name="Tallon L."/>
            <person name="Jackson J."/>
            <person name="Pai G."/>
            <person name="Aken S.V."/>
            <person name="Utterback T."/>
            <person name="Reidmuller S."/>
            <person name="Feldblyum T."/>
            <person name="Hsiao J."/>
            <person name="Zismann V."/>
            <person name="Iobst S."/>
            <person name="de Vazeille A.R."/>
            <person name="Buell C.R."/>
            <person name="Ying K."/>
            <person name="Li Y."/>
            <person name="Lu T."/>
            <person name="Huang Y."/>
            <person name="Zhao Q."/>
            <person name="Feng Q."/>
            <person name="Zhang L."/>
            <person name="Zhu J."/>
            <person name="Weng Q."/>
            <person name="Mu J."/>
            <person name="Lu Y."/>
            <person name="Fan D."/>
            <person name="Liu Y."/>
            <person name="Guan J."/>
            <person name="Zhang Y."/>
            <person name="Yu S."/>
            <person name="Liu X."/>
            <person name="Zhang Y."/>
            <person name="Hong G."/>
            <person name="Han B."/>
            <person name="Choisne N."/>
            <person name="Demange N."/>
            <person name="Orjeda G."/>
            <person name="Samain S."/>
            <person name="Cattolico L."/>
            <person name="Pelletier E."/>
            <person name="Couloux A."/>
            <person name="Segurens B."/>
            <person name="Wincker P."/>
            <person name="D'Hont A."/>
            <person name="Scarpelli C."/>
            <person name="Weissenbach J."/>
            <person name="Salanoubat M."/>
            <person name="Quetier F."/>
            <person name="Yu Y."/>
            <person name="Kim H.R."/>
            <person name="Rambo T."/>
            <person name="Currie J."/>
            <person name="Collura K."/>
            <person name="Luo M."/>
            <person name="Yang T."/>
            <person name="Ammiraju J.S.S."/>
            <person name="Engler F."/>
            <person name="Soderlund C."/>
            <person name="Wing R.A."/>
            <person name="Palmer L.E."/>
            <person name="de la Bastide M."/>
            <person name="Spiegel L."/>
            <person name="Nascimento L."/>
            <person name="Zutavern T."/>
            <person name="O'Shaughnessy A."/>
            <person name="Dike S."/>
            <person name="Dedhia N."/>
            <person name="Preston R."/>
            <person name="Balija V."/>
            <person name="McCombie W.R."/>
            <person name="Chow T."/>
            <person name="Chen H."/>
            <person name="Chung M."/>
            <person name="Chen C."/>
            <person name="Shaw J."/>
            <person name="Wu H."/>
            <person name="Hsiao K."/>
            <person name="Chao Y."/>
            <person name="Chu M."/>
            <person name="Cheng C."/>
            <person name="Hour A."/>
            <person name="Lee P."/>
            <person name="Lin S."/>
            <person name="Lin Y."/>
            <person name="Liou J."/>
            <person name="Liu S."/>
            <person name="Hsing Y."/>
            <person name="Raghuvanshi S."/>
            <person name="Mohanty A."/>
            <person name="Bharti A.K."/>
            <person name="Gaur A."/>
            <person name="Gupta V."/>
            <person name="Kumar D."/>
            <person name="Ravi V."/>
            <person name="Vij S."/>
            <person name="Kapur A."/>
            <person name="Khurana P."/>
            <person name="Khurana P."/>
            <person name="Khurana J.P."/>
            <person name="Tyagi A.K."/>
            <person name="Gaikwad K."/>
            <person name="Singh A."/>
            <person name="Dalal V."/>
            <person name="Srivastava S."/>
            <person name="Dixit A."/>
            <person name="Pal A.K."/>
            <person name="Ghazi I.A."/>
            <person name="Yadav M."/>
            <person name="Pandit A."/>
            <person name="Bhargava A."/>
            <person name="Sureshbabu K."/>
            <person name="Batra K."/>
            <person name="Sharma T.R."/>
            <person name="Mohapatra T."/>
            <person name="Singh N.K."/>
            <person name="Messing J."/>
            <person name="Nelson A.B."/>
            <person name="Fuks G."/>
            <person name="Kavchok S."/>
            <person name="Keizer G."/>
            <person name="Linton E."/>
            <person name="Llaca V."/>
            <person name="Song R."/>
            <person name="Tanyolac B."/>
            <person name="Young S."/>
            <person name="Ho-Il K."/>
            <person name="Hahn J.H."/>
            <person name="Sangsakoo G."/>
            <person name="Vanavichit A."/>
            <person name="de Mattos Luiz.A.T."/>
            <person name="Zimmer P.D."/>
            <person name="Malone G."/>
            <person name="Dellagostin O."/>
            <person name="de Oliveira A.C."/>
            <person name="Bevan M."/>
            <person name="Bancroft I."/>
            <person name="Minx P."/>
            <person name="Cordum H."/>
            <person name="Wilson R."/>
            <person name="Cheng Z."/>
            <person name="Jin W."/>
            <person name="Jiang J."/>
            <person name="Leong S.A."/>
            <person name="Iwama H."/>
            <person name="Gojobori T."/>
            <person name="Itoh T."/>
            <person name="Niimura Y."/>
            <person name="Fujii Y."/>
            <person name="Habara T."/>
            <person name="Sakai H."/>
            <person name="Sato Y."/>
            <person name="Wilson G."/>
            <person name="Kumar K."/>
            <person name="McCouch S."/>
            <person name="Juretic N."/>
            <person name="Hoen D."/>
            <person name="Wright S."/>
            <person name="Bruskiewich R."/>
            <person name="Bureau T."/>
            <person name="Miyao A."/>
            <person name="Hirochika H."/>
            <person name="Nishikawa T."/>
            <person name="Kadowaki K."/>
            <person name="Sugiura M."/>
            <person name="Burr B."/>
            <person name="Sasaki T."/>
        </authorList>
    </citation>
    <scope>NUCLEOTIDE SEQUENCE [LARGE SCALE GENOMIC DNA]</scope>
    <source>
        <strain evidence="2">cv. Nipponbare</strain>
    </source>
</reference>
<dbReference type="EMBL" id="AP005096">
    <property type="protein sequence ID" value="BAD03469.1"/>
    <property type="molecule type" value="Genomic_DNA"/>
</dbReference>
<dbReference type="AlphaFoldDB" id="Q6Z5Z1"/>
<proteinExistence type="predicted"/>
<name>Q6Z5Z1_ORYSJ</name>
<dbReference type="Proteomes" id="UP000000763">
    <property type="component" value="Chromosome 8"/>
</dbReference>
<accession>Q6Z5Z1</accession>
<evidence type="ECO:0000313" key="1">
    <source>
        <dbReference type="EMBL" id="BAD03469.1"/>
    </source>
</evidence>
<evidence type="ECO:0000313" key="2">
    <source>
        <dbReference type="Proteomes" id="UP000000763"/>
    </source>
</evidence>
<reference evidence="2" key="2">
    <citation type="journal article" date="2008" name="Nucleic Acids Res.">
        <title>The rice annotation project database (RAP-DB): 2008 update.</title>
        <authorList>
            <consortium name="The rice annotation project (RAP)"/>
        </authorList>
    </citation>
    <scope>GENOME REANNOTATION</scope>
    <source>
        <strain evidence="2">cv. Nipponbare</strain>
    </source>
</reference>
<protein>
    <submittedName>
        <fullName evidence="1">Uncharacterized protein</fullName>
    </submittedName>
</protein>